<dbReference type="SUPFAM" id="SSF51445">
    <property type="entry name" value="(Trans)glycosidases"/>
    <property type="match status" value="1"/>
</dbReference>
<evidence type="ECO:0000256" key="10">
    <source>
        <dbReference type="ARBA" id="ARBA00023180"/>
    </source>
</evidence>
<dbReference type="PANTHER" id="PTHR10357:SF215">
    <property type="entry name" value="ALPHA-AMYLASE 1"/>
    <property type="match status" value="1"/>
</dbReference>
<evidence type="ECO:0000256" key="1">
    <source>
        <dbReference type="ARBA" id="ARBA00000548"/>
    </source>
</evidence>
<dbReference type="EC" id="3.2.1.1" evidence="4"/>
<evidence type="ECO:0000256" key="8">
    <source>
        <dbReference type="ARBA" id="ARBA00022837"/>
    </source>
</evidence>
<dbReference type="Gene3D" id="2.60.40.1180">
    <property type="entry name" value="Golgi alpha-mannosidase II"/>
    <property type="match status" value="1"/>
</dbReference>
<dbReference type="GO" id="GO:0016052">
    <property type="term" value="P:carbohydrate catabolic process"/>
    <property type="evidence" value="ECO:0007669"/>
    <property type="project" value="InterPro"/>
</dbReference>
<dbReference type="SUPFAM" id="SSF51011">
    <property type="entry name" value="Glycosyl hydrolase domain"/>
    <property type="match status" value="1"/>
</dbReference>
<evidence type="ECO:0000256" key="7">
    <source>
        <dbReference type="ARBA" id="ARBA00022801"/>
    </source>
</evidence>
<dbReference type="Pfam" id="PF09260">
    <property type="entry name" value="A_amylase_dom_C"/>
    <property type="match status" value="1"/>
</dbReference>
<keyword evidence="6" id="KW-0732">Signal</keyword>
<feature type="active site" description="Nucleophile" evidence="13">
    <location>
        <position position="158"/>
    </location>
</feature>
<evidence type="ECO:0000313" key="17">
    <source>
        <dbReference type="EMBL" id="KKY17765.1"/>
    </source>
</evidence>
<dbReference type="InterPro" id="IPR013777">
    <property type="entry name" value="A-amylase-like"/>
</dbReference>
<evidence type="ECO:0000313" key="18">
    <source>
        <dbReference type="Proteomes" id="UP000053317"/>
    </source>
</evidence>
<comment type="catalytic activity">
    <reaction evidence="1">
        <text>Endohydrolysis of (1-&gt;4)-alpha-D-glucosidic linkages in polysaccharides containing three or more (1-&gt;4)-alpha-linked D-glucose units.</text>
        <dbReference type="EC" id="3.2.1.1"/>
    </reaction>
</comment>
<feature type="binding site" evidence="15">
    <location>
        <position position="33"/>
    </location>
    <ligand>
        <name>substrate</name>
    </ligand>
</feature>
<proteinExistence type="inferred from homology"/>
<evidence type="ECO:0000256" key="12">
    <source>
        <dbReference type="ARBA" id="ARBA00023295"/>
    </source>
</evidence>
<evidence type="ECO:0000256" key="3">
    <source>
        <dbReference type="ARBA" id="ARBA00008061"/>
    </source>
</evidence>
<dbReference type="InterPro" id="IPR015340">
    <property type="entry name" value="A_amylase_C_dom"/>
</dbReference>
<feature type="site" description="Transition state stabilizer" evidence="14">
    <location>
        <position position="250"/>
    </location>
</feature>
<feature type="domain" description="Glycosyl hydrolase family 13 catalytic" evidence="16">
    <location>
        <begin position="1"/>
        <end position="322"/>
    </location>
</feature>
<dbReference type="Proteomes" id="UP000053317">
    <property type="component" value="Unassembled WGS sequence"/>
</dbReference>
<dbReference type="AlphaFoldDB" id="A0A0G2GLI3"/>
<dbReference type="InterPro" id="IPR013780">
    <property type="entry name" value="Glyco_hydro_b"/>
</dbReference>
<keyword evidence="11" id="KW-0119">Carbohydrate metabolism</keyword>
<dbReference type="GO" id="GO:0004556">
    <property type="term" value="F:alpha-amylase activity"/>
    <property type="evidence" value="ECO:0007669"/>
    <property type="project" value="UniProtKB-EC"/>
</dbReference>
<feature type="active site" description="Proton donor" evidence="13">
    <location>
        <position position="182"/>
    </location>
</feature>
<evidence type="ECO:0000256" key="11">
    <source>
        <dbReference type="ARBA" id="ARBA00023277"/>
    </source>
</evidence>
<evidence type="ECO:0000256" key="6">
    <source>
        <dbReference type="ARBA" id="ARBA00022729"/>
    </source>
</evidence>
<keyword evidence="8" id="KW-0106">Calcium</keyword>
<keyword evidence="9" id="KW-1015">Disulfide bond</keyword>
<name>A0A0G2GLI3_PHACM</name>
<dbReference type="Pfam" id="PF00128">
    <property type="entry name" value="Alpha-amylase"/>
    <property type="match status" value="1"/>
</dbReference>
<dbReference type="OrthoDB" id="204980at2759"/>
<feature type="binding site" evidence="15">
    <location>
        <position position="297"/>
    </location>
    <ligand>
        <name>substrate</name>
    </ligand>
</feature>
<keyword evidence="10" id="KW-0325">Glycoprotein</keyword>
<sequence length="435" mass="47349">MGFDAIWISPIKICSVQNIEGDTDSGYAYHGYWTNDPFELNSHFGTADDLLSLSDAVHARNMSIMLDVVINHFASNTDSSSVDYSAYPSPFNTASAFHQPPCSIDYSNQTSAQYCWLVVSPAPSLPDIDTEDTDTLNPIVDSVVTLVETYSFDGIRLDTVKQLPPAALSAFQSAVGVMVTGENYDTSISYVASYQSSLDSLVNYPLYWPLIDAFNSTSLGSLTEVSSTISNEEYSFSDINVLTTFLDNPDQPRFASVSNDITRDQNAITFTFLHSGIPVVYYGFEQRLTGLSDPDNRNSMWSSGYSTSSTLYTYIHKLHSIRTAIAASDPDFFTTNSTVIGANDNYLALQRGPVLFVVTNIGASAEDTGYTVPNSQWDQGTQVLDLINCETATVGSEGGFESGGGNGGLPRYLIGYNVDTVTKLWVVIVVVLEKG</sequence>
<dbReference type="PIRSF" id="PIRSF001024">
    <property type="entry name" value="Alph-amyl_fung"/>
    <property type="match status" value="1"/>
</dbReference>
<comment type="caution">
    <text evidence="17">The sequence shown here is derived from an EMBL/GenBank/DDBJ whole genome shotgun (WGS) entry which is preliminary data.</text>
</comment>
<feature type="binding site" evidence="15">
    <location>
        <position position="250"/>
    </location>
    <ligand>
        <name>substrate</name>
    </ligand>
</feature>
<keyword evidence="18" id="KW-1185">Reference proteome</keyword>
<organism evidence="17 18">
    <name type="scientific">Phaeomoniella chlamydospora</name>
    <name type="common">Phaeoacremonium chlamydosporum</name>
    <dbReference type="NCBI Taxonomy" id="158046"/>
    <lineage>
        <taxon>Eukaryota</taxon>
        <taxon>Fungi</taxon>
        <taxon>Dikarya</taxon>
        <taxon>Ascomycota</taxon>
        <taxon>Pezizomycotina</taxon>
        <taxon>Eurotiomycetes</taxon>
        <taxon>Chaetothyriomycetidae</taxon>
        <taxon>Phaeomoniellales</taxon>
        <taxon>Phaeomoniellaceae</taxon>
        <taxon>Phaeomoniella</taxon>
    </lineage>
</organism>
<keyword evidence="12" id="KW-0326">Glycosidase</keyword>
<evidence type="ECO:0000259" key="16">
    <source>
        <dbReference type="SMART" id="SM00642"/>
    </source>
</evidence>
<keyword evidence="5" id="KW-0479">Metal-binding</keyword>
<dbReference type="GO" id="GO:0005509">
    <property type="term" value="F:calcium ion binding"/>
    <property type="evidence" value="ECO:0007669"/>
    <property type="project" value="InterPro"/>
</dbReference>
<dbReference type="SMART" id="SM00642">
    <property type="entry name" value="Aamy"/>
    <property type="match status" value="1"/>
</dbReference>
<evidence type="ECO:0000256" key="4">
    <source>
        <dbReference type="ARBA" id="ARBA00012595"/>
    </source>
</evidence>
<evidence type="ECO:0000256" key="15">
    <source>
        <dbReference type="PIRSR" id="PIRSR001024-5"/>
    </source>
</evidence>
<comment type="similarity">
    <text evidence="3">Belongs to the glycosyl hydrolase 13 family.</text>
</comment>
<evidence type="ECO:0000256" key="14">
    <source>
        <dbReference type="PIRSR" id="PIRSR001024-2"/>
    </source>
</evidence>
<gene>
    <name evidence="17" type="ORF">UCRPC4_g05398</name>
</gene>
<evidence type="ECO:0000256" key="2">
    <source>
        <dbReference type="ARBA" id="ARBA00001913"/>
    </source>
</evidence>
<accession>A0A0G2GLI3</accession>
<feature type="binding site" evidence="15">
    <location>
        <position position="156"/>
    </location>
    <ligand>
        <name>substrate</name>
    </ligand>
</feature>
<dbReference type="EMBL" id="LCWF01000137">
    <property type="protein sequence ID" value="KKY17765.1"/>
    <property type="molecule type" value="Genomic_DNA"/>
</dbReference>
<dbReference type="InterPro" id="IPR006047">
    <property type="entry name" value="GH13_cat_dom"/>
</dbReference>
<reference evidence="17 18" key="1">
    <citation type="submission" date="2015-05" db="EMBL/GenBank/DDBJ databases">
        <title>Distinctive expansion of gene families associated with plant cell wall degradation and secondary metabolism in the genomes of grapevine trunk pathogens.</title>
        <authorList>
            <person name="Lawrence D.P."/>
            <person name="Travadon R."/>
            <person name="Rolshausen P.E."/>
            <person name="Baumgartner K."/>
        </authorList>
    </citation>
    <scope>NUCLEOTIDE SEQUENCE [LARGE SCALE GENOMIC DNA]</scope>
    <source>
        <strain evidence="17">UCRPC4</strain>
    </source>
</reference>
<dbReference type="InterPro" id="IPR017853">
    <property type="entry name" value="GH"/>
</dbReference>
<reference evidence="17 18" key="2">
    <citation type="submission" date="2015-05" db="EMBL/GenBank/DDBJ databases">
        <authorList>
            <person name="Morales-Cruz A."/>
            <person name="Amrine K.C."/>
            <person name="Cantu D."/>
        </authorList>
    </citation>
    <scope>NUCLEOTIDE SEQUENCE [LARGE SCALE GENOMIC DNA]</scope>
    <source>
        <strain evidence="17">UCRPC4</strain>
    </source>
</reference>
<evidence type="ECO:0000256" key="13">
    <source>
        <dbReference type="PIRSR" id="PIRSR001024-1"/>
    </source>
</evidence>
<evidence type="ECO:0000256" key="9">
    <source>
        <dbReference type="ARBA" id="ARBA00023157"/>
    </source>
</evidence>
<protein>
    <recommendedName>
        <fullName evidence="4">alpha-amylase</fullName>
        <ecNumber evidence="4">3.2.1.1</ecNumber>
    </recommendedName>
</protein>
<dbReference type="PANTHER" id="PTHR10357">
    <property type="entry name" value="ALPHA-AMYLASE FAMILY MEMBER"/>
    <property type="match status" value="1"/>
</dbReference>
<keyword evidence="7" id="KW-0378">Hydrolase</keyword>
<evidence type="ECO:0000256" key="5">
    <source>
        <dbReference type="ARBA" id="ARBA00022723"/>
    </source>
</evidence>
<feature type="binding site" evidence="15">
    <location>
        <position position="72"/>
    </location>
    <ligand>
        <name>substrate</name>
    </ligand>
</feature>
<comment type="cofactor">
    <cofactor evidence="2">
        <name>Ca(2+)</name>
        <dbReference type="ChEBI" id="CHEBI:29108"/>
    </cofactor>
</comment>
<dbReference type="Gene3D" id="3.20.20.80">
    <property type="entry name" value="Glycosidases"/>
    <property type="match status" value="1"/>
</dbReference>